<evidence type="ECO:0008006" key="3">
    <source>
        <dbReference type="Google" id="ProtNLM"/>
    </source>
</evidence>
<keyword evidence="2" id="KW-1185">Reference proteome</keyword>
<dbReference type="InterPro" id="IPR012899">
    <property type="entry name" value="LTXXQ"/>
</dbReference>
<dbReference type="AlphaFoldDB" id="A0A4R5LTS3"/>
<protein>
    <recommendedName>
        <fullName evidence="3">Zinc resistance-associated protein</fullName>
    </recommendedName>
</protein>
<name>A0A4R5LTS3_9GAMM</name>
<dbReference type="Proteomes" id="UP000295554">
    <property type="component" value="Unassembled WGS sequence"/>
</dbReference>
<gene>
    <name evidence="1" type="ORF">E2F43_11830</name>
</gene>
<dbReference type="EMBL" id="SMSE01000002">
    <property type="protein sequence ID" value="TDG14157.1"/>
    <property type="molecule type" value="Genomic_DNA"/>
</dbReference>
<organism evidence="1 2">
    <name type="scientific">Seongchinamella unica</name>
    <dbReference type="NCBI Taxonomy" id="2547392"/>
    <lineage>
        <taxon>Bacteria</taxon>
        <taxon>Pseudomonadati</taxon>
        <taxon>Pseudomonadota</taxon>
        <taxon>Gammaproteobacteria</taxon>
        <taxon>Cellvibrionales</taxon>
        <taxon>Halieaceae</taxon>
        <taxon>Seongchinamella</taxon>
    </lineage>
</organism>
<dbReference type="Gene3D" id="1.20.120.1490">
    <property type="match status" value="1"/>
</dbReference>
<dbReference type="OrthoDB" id="5738067at2"/>
<dbReference type="GO" id="GO:0042597">
    <property type="term" value="C:periplasmic space"/>
    <property type="evidence" value="ECO:0007669"/>
    <property type="project" value="InterPro"/>
</dbReference>
<comment type="caution">
    <text evidence="1">The sequence shown here is derived from an EMBL/GenBank/DDBJ whole genome shotgun (WGS) entry which is preliminary data.</text>
</comment>
<dbReference type="RefSeq" id="WP_133212841.1">
    <property type="nucleotide sequence ID" value="NZ_SMSE01000002.1"/>
</dbReference>
<dbReference type="Pfam" id="PF07813">
    <property type="entry name" value="LTXXQ"/>
    <property type="match status" value="1"/>
</dbReference>
<proteinExistence type="predicted"/>
<evidence type="ECO:0000313" key="2">
    <source>
        <dbReference type="Proteomes" id="UP000295554"/>
    </source>
</evidence>
<evidence type="ECO:0000313" key="1">
    <source>
        <dbReference type="EMBL" id="TDG14157.1"/>
    </source>
</evidence>
<accession>A0A4R5LTS3</accession>
<sequence>MNQTLSKLIPGTVLMGVLLLSVSAWSMGQSHERDMDRMLSHMTEALNLSEGQQAGIETLLNEVREEGGAERERMNEIRGQLKAMRTDFNAGEAQQLADELGVITSRMAYRMASAQAQVYQQLEPAQQEHFEVLAERREQRSEKRREKHPR</sequence>
<reference evidence="1 2" key="1">
    <citation type="submission" date="2019-03" db="EMBL/GenBank/DDBJ databases">
        <title>Seongchinamella monodicae gen. nov., sp. nov., a novel member of the Gammaproteobacteria isolated from a tidal mudflat of beach.</title>
        <authorList>
            <person name="Yang H.G."/>
            <person name="Kang J.W."/>
            <person name="Lee S.D."/>
        </authorList>
    </citation>
    <scope>NUCLEOTIDE SEQUENCE [LARGE SCALE GENOMIC DNA]</scope>
    <source>
        <strain evidence="1 2">GH4-78</strain>
    </source>
</reference>